<dbReference type="PRINTS" id="PR00786">
    <property type="entry name" value="NEPRILYSIN"/>
</dbReference>
<dbReference type="Gene3D" id="3.40.390.10">
    <property type="entry name" value="Collagenase (Catalytic Domain)"/>
    <property type="match status" value="1"/>
</dbReference>
<keyword evidence="4" id="KW-0479">Metal-binding</keyword>
<dbReference type="Pfam" id="PF05649">
    <property type="entry name" value="Peptidase_M13_N"/>
    <property type="match status" value="1"/>
</dbReference>
<keyword evidence="12" id="KW-1185">Reference proteome</keyword>
<keyword evidence="8" id="KW-0732">Signal</keyword>
<feature type="chain" id="PRO_5045871678" description="Zincin" evidence="8">
    <location>
        <begin position="22"/>
        <end position="750"/>
    </location>
</feature>
<dbReference type="CDD" id="cd08662">
    <property type="entry name" value="M13"/>
    <property type="match status" value="1"/>
</dbReference>
<dbReference type="InterPro" id="IPR024079">
    <property type="entry name" value="MetalloPept_cat_dom_sf"/>
</dbReference>
<keyword evidence="7" id="KW-0482">Metalloprotease</keyword>
<dbReference type="PANTHER" id="PTHR11733:SF167">
    <property type="entry name" value="FI17812P1-RELATED"/>
    <property type="match status" value="1"/>
</dbReference>
<name>A0ABQ7KAF4_9FUNG</name>
<dbReference type="InterPro" id="IPR008753">
    <property type="entry name" value="Peptidase_M13_N"/>
</dbReference>
<dbReference type="PROSITE" id="PS51885">
    <property type="entry name" value="NEPRILYSIN"/>
    <property type="match status" value="1"/>
</dbReference>
<dbReference type="InterPro" id="IPR018497">
    <property type="entry name" value="Peptidase_M13_C"/>
</dbReference>
<proteinExistence type="inferred from homology"/>
<evidence type="ECO:0008006" key="13">
    <source>
        <dbReference type="Google" id="ProtNLM"/>
    </source>
</evidence>
<comment type="cofactor">
    <cofactor evidence="1">
        <name>Zn(2+)</name>
        <dbReference type="ChEBI" id="CHEBI:29105"/>
    </cofactor>
</comment>
<dbReference type="PANTHER" id="PTHR11733">
    <property type="entry name" value="ZINC METALLOPROTEASE FAMILY M13 NEPRILYSIN-RELATED"/>
    <property type="match status" value="1"/>
</dbReference>
<evidence type="ECO:0000256" key="6">
    <source>
        <dbReference type="ARBA" id="ARBA00022833"/>
    </source>
</evidence>
<evidence type="ECO:0000313" key="11">
    <source>
        <dbReference type="EMBL" id="KAG0294780.1"/>
    </source>
</evidence>
<sequence length="750" mass="82035">MVAAKIQLLMAIGVALSVVQAGPVDNSNGGGNKPVLNNKAICTTPQCVLTAAGILDDMDPTADPCQDFSKFTCGGFDEKHEIPSAGSSIGAFDILRDSNKRVLRYIVDASLGKSPKAAPGDVAAQNNIKKFQDLFASCMDEAAILKAGRKPLVDEVQKIIQAFPASDSPAKKAVLSKTLAQITKLGTRPSTFVSLSVGSDPSNPLVNVLAVNEDGLGLGSSDDYKDEDLVKLYRDTAAAMFQVVFGDEDVAKRAQPLAPADIKKEWVDAAKAVVDFEIQLAGIATSRDDLWDPIKSNNPRTVDQLAALTPSIDWSILIQETLPEGIKNSQPVVVSSVTYLTKLDAILQKIPAKTLQHYFSWLTIQTLASNLGKPYTQPLDAYNSVLSGISADIKVDRWKPCVNVVTANLGQMAGHYFVEQTFKGDSRKEVMSIIENVLGSYGKSFPTLAWLDKTTRDGAIKKLKAIVQLVGFSTDAPDVASSKSLDEYYKGYTVAANDYFGNQLKYNIWSAKDTFRQLPLPVNKNTMGMVPSTVNAYYSPSYNTINFPAGILQLPFFNVENPEYINYGSMGVVGGHEIGHAFDNSGRHYDDIGRVKNWWTNATSKAFDEKAQCYVNQYGNFTIKGPDNKDHNLNGQLTLGENLADNGGIKMSFRVWQSRSKSDPNGKKIKNFKLPGLDKYTPEQLFFIAYGRLWCTKMRPEALLNLVRTNPHSPAKWRINGVAQNSPEFSKAFKCKAGSPMNPAKKCEVW</sequence>
<comment type="caution">
    <text evidence="11">The sequence shown here is derived from an EMBL/GenBank/DDBJ whole genome shotgun (WGS) entry which is preliminary data.</text>
</comment>
<evidence type="ECO:0000256" key="8">
    <source>
        <dbReference type="SAM" id="SignalP"/>
    </source>
</evidence>
<dbReference type="EMBL" id="JAAAIM010000106">
    <property type="protein sequence ID" value="KAG0294780.1"/>
    <property type="molecule type" value="Genomic_DNA"/>
</dbReference>
<reference evidence="11 12" key="1">
    <citation type="journal article" date="2020" name="Fungal Divers.">
        <title>Resolving the Mortierellaceae phylogeny through synthesis of multi-gene phylogenetics and phylogenomics.</title>
        <authorList>
            <person name="Vandepol N."/>
            <person name="Liber J."/>
            <person name="Desiro A."/>
            <person name="Na H."/>
            <person name="Kennedy M."/>
            <person name="Barry K."/>
            <person name="Grigoriev I.V."/>
            <person name="Miller A.N."/>
            <person name="O'Donnell K."/>
            <person name="Stajich J.E."/>
            <person name="Bonito G."/>
        </authorList>
    </citation>
    <scope>NUCLEOTIDE SEQUENCE [LARGE SCALE GENOMIC DNA]</scope>
    <source>
        <strain evidence="11 12">AD045</strain>
    </source>
</reference>
<evidence type="ECO:0000256" key="2">
    <source>
        <dbReference type="ARBA" id="ARBA00007357"/>
    </source>
</evidence>
<dbReference type="InterPro" id="IPR000718">
    <property type="entry name" value="Peptidase_M13"/>
</dbReference>
<gene>
    <name evidence="11" type="ORF">BGZ96_000446</name>
</gene>
<keyword evidence="6" id="KW-0862">Zinc</keyword>
<dbReference type="SUPFAM" id="SSF55486">
    <property type="entry name" value="Metalloproteases ('zincins'), catalytic domain"/>
    <property type="match status" value="1"/>
</dbReference>
<feature type="signal peptide" evidence="8">
    <location>
        <begin position="1"/>
        <end position="21"/>
    </location>
</feature>
<feature type="domain" description="Peptidase M13 C-terminal" evidence="9">
    <location>
        <begin position="535"/>
        <end position="749"/>
    </location>
</feature>
<comment type="similarity">
    <text evidence="2">Belongs to the peptidase M13 family.</text>
</comment>
<feature type="domain" description="Peptidase M13 N-terminal" evidence="10">
    <location>
        <begin position="64"/>
        <end position="472"/>
    </location>
</feature>
<evidence type="ECO:0000256" key="4">
    <source>
        <dbReference type="ARBA" id="ARBA00022723"/>
    </source>
</evidence>
<evidence type="ECO:0000256" key="5">
    <source>
        <dbReference type="ARBA" id="ARBA00022801"/>
    </source>
</evidence>
<evidence type="ECO:0000259" key="10">
    <source>
        <dbReference type="Pfam" id="PF05649"/>
    </source>
</evidence>
<evidence type="ECO:0000256" key="7">
    <source>
        <dbReference type="ARBA" id="ARBA00023049"/>
    </source>
</evidence>
<keyword evidence="3" id="KW-0645">Protease</keyword>
<accession>A0ABQ7KAF4</accession>
<evidence type="ECO:0000256" key="3">
    <source>
        <dbReference type="ARBA" id="ARBA00022670"/>
    </source>
</evidence>
<dbReference type="Gene3D" id="1.10.1380.10">
    <property type="entry name" value="Neutral endopeptidase , domain2"/>
    <property type="match status" value="1"/>
</dbReference>
<evidence type="ECO:0000313" key="12">
    <source>
        <dbReference type="Proteomes" id="UP001194696"/>
    </source>
</evidence>
<evidence type="ECO:0000256" key="1">
    <source>
        <dbReference type="ARBA" id="ARBA00001947"/>
    </source>
</evidence>
<keyword evidence="5" id="KW-0378">Hydrolase</keyword>
<dbReference type="InterPro" id="IPR042089">
    <property type="entry name" value="Peptidase_M13_dom_2"/>
</dbReference>
<organism evidence="11 12">
    <name type="scientific">Linnemannia gamsii</name>
    <dbReference type="NCBI Taxonomy" id="64522"/>
    <lineage>
        <taxon>Eukaryota</taxon>
        <taxon>Fungi</taxon>
        <taxon>Fungi incertae sedis</taxon>
        <taxon>Mucoromycota</taxon>
        <taxon>Mortierellomycotina</taxon>
        <taxon>Mortierellomycetes</taxon>
        <taxon>Mortierellales</taxon>
        <taxon>Mortierellaceae</taxon>
        <taxon>Linnemannia</taxon>
    </lineage>
</organism>
<protein>
    <recommendedName>
        <fullName evidence="13">Zincin</fullName>
    </recommendedName>
</protein>
<dbReference type="Pfam" id="PF01431">
    <property type="entry name" value="Peptidase_M13"/>
    <property type="match status" value="1"/>
</dbReference>
<dbReference type="Proteomes" id="UP001194696">
    <property type="component" value="Unassembled WGS sequence"/>
</dbReference>
<evidence type="ECO:0000259" key="9">
    <source>
        <dbReference type="Pfam" id="PF01431"/>
    </source>
</evidence>